<dbReference type="AlphaFoldDB" id="A0A0G4IUJ7"/>
<dbReference type="OMA" id="NDRRFER"/>
<dbReference type="InterPro" id="IPR000953">
    <property type="entry name" value="Chromo/chromo_shadow_dom"/>
</dbReference>
<dbReference type="CDD" id="cd00024">
    <property type="entry name" value="CD_CSD"/>
    <property type="match status" value="1"/>
</dbReference>
<gene>
    <name evidence="3" type="ORF">PBRA_007059</name>
</gene>
<protein>
    <recommendedName>
        <fullName evidence="2">Chromo domain-containing protein</fullName>
    </recommendedName>
</protein>
<evidence type="ECO:0000256" key="1">
    <source>
        <dbReference type="SAM" id="MobiDB-lite"/>
    </source>
</evidence>
<feature type="region of interest" description="Disordered" evidence="1">
    <location>
        <begin position="1"/>
        <end position="25"/>
    </location>
</feature>
<sequence>MDELHKVVDEAREARHASNVRQRSRHVRKAQCESFIPGDYVLNAKPVPGPAQKLIAQWRGPYRVVQRVNDQVYELEDLLTARRFQAHTQRIRRYADADLNITTEIKQHLERLDQQFHVDDLLDCRIDRETQELQIKVAWSGFDPSEATWEPAALIAEDVPQLVEQLIRKLGDTHAHVAALRQLIPAPKRSRTRNATSHRKKRRS</sequence>
<proteinExistence type="predicted"/>
<reference evidence="3 4" key="1">
    <citation type="submission" date="2015-02" db="EMBL/GenBank/DDBJ databases">
        <authorList>
            <person name="Chooi Y.-H."/>
        </authorList>
    </citation>
    <scope>NUCLEOTIDE SEQUENCE [LARGE SCALE GENOMIC DNA]</scope>
    <source>
        <strain evidence="3">E3</strain>
    </source>
</reference>
<evidence type="ECO:0000313" key="4">
    <source>
        <dbReference type="Proteomes" id="UP000039324"/>
    </source>
</evidence>
<evidence type="ECO:0000313" key="3">
    <source>
        <dbReference type="EMBL" id="CEO98945.1"/>
    </source>
</evidence>
<evidence type="ECO:0000259" key="2">
    <source>
        <dbReference type="PROSITE" id="PS50013"/>
    </source>
</evidence>
<dbReference type="PROSITE" id="PS50013">
    <property type="entry name" value="CHROMO_2"/>
    <property type="match status" value="1"/>
</dbReference>
<feature type="compositionally biased region" description="Basic and acidic residues" evidence="1">
    <location>
        <begin position="1"/>
        <end position="16"/>
    </location>
</feature>
<dbReference type="InterPro" id="IPR023780">
    <property type="entry name" value="Chromo_domain"/>
</dbReference>
<feature type="region of interest" description="Disordered" evidence="1">
    <location>
        <begin position="183"/>
        <end position="204"/>
    </location>
</feature>
<accession>A0A0G4IUJ7</accession>
<dbReference type="Proteomes" id="UP000039324">
    <property type="component" value="Unassembled WGS sequence"/>
</dbReference>
<feature type="domain" description="Chromo" evidence="2">
    <location>
        <begin position="116"/>
        <end position="178"/>
    </location>
</feature>
<dbReference type="InterPro" id="IPR016197">
    <property type="entry name" value="Chromo-like_dom_sf"/>
</dbReference>
<name>A0A0G4IUJ7_PLABS</name>
<organism evidence="3 4">
    <name type="scientific">Plasmodiophora brassicae</name>
    <name type="common">Clubroot disease agent</name>
    <dbReference type="NCBI Taxonomy" id="37360"/>
    <lineage>
        <taxon>Eukaryota</taxon>
        <taxon>Sar</taxon>
        <taxon>Rhizaria</taxon>
        <taxon>Endomyxa</taxon>
        <taxon>Phytomyxea</taxon>
        <taxon>Plasmodiophorida</taxon>
        <taxon>Plasmodiophoridae</taxon>
        <taxon>Plasmodiophora</taxon>
    </lineage>
</organism>
<feature type="compositionally biased region" description="Basic residues" evidence="1">
    <location>
        <begin position="188"/>
        <end position="204"/>
    </location>
</feature>
<dbReference type="EMBL" id="CDSF01000088">
    <property type="protein sequence ID" value="CEO98945.1"/>
    <property type="molecule type" value="Genomic_DNA"/>
</dbReference>
<dbReference type="OrthoDB" id="78677at2759"/>
<dbReference type="SUPFAM" id="SSF54160">
    <property type="entry name" value="Chromo domain-like"/>
    <property type="match status" value="1"/>
</dbReference>
<keyword evidence="4" id="KW-1185">Reference proteome</keyword>
<dbReference type="Gene3D" id="2.40.50.40">
    <property type="match status" value="1"/>
</dbReference>
<dbReference type="Pfam" id="PF00385">
    <property type="entry name" value="Chromo"/>
    <property type="match status" value="1"/>
</dbReference>